<feature type="chain" id="PRO_5005839211" evidence="2">
    <location>
        <begin position="21"/>
        <end position="396"/>
    </location>
</feature>
<comment type="similarity">
    <text evidence="1">Belongs to the peptidase A1 family.</text>
</comment>
<evidence type="ECO:0000256" key="2">
    <source>
        <dbReference type="SAM" id="SignalP"/>
    </source>
</evidence>
<keyword evidence="5" id="KW-1185">Reference proteome</keyword>
<accession>A0A0M9VQY6</accession>
<evidence type="ECO:0000313" key="5">
    <source>
        <dbReference type="Proteomes" id="UP000037751"/>
    </source>
</evidence>
<dbReference type="VEuPathDB" id="FungiDB:Malapachy_3691"/>
<dbReference type="PROSITE" id="PS51767">
    <property type="entry name" value="PEPTIDASE_A1"/>
    <property type="match status" value="1"/>
</dbReference>
<dbReference type="InterPro" id="IPR034164">
    <property type="entry name" value="Pepsin-like_dom"/>
</dbReference>
<organism evidence="4 5">
    <name type="scientific">Malassezia pachydermatis</name>
    <dbReference type="NCBI Taxonomy" id="77020"/>
    <lineage>
        <taxon>Eukaryota</taxon>
        <taxon>Fungi</taxon>
        <taxon>Dikarya</taxon>
        <taxon>Basidiomycota</taxon>
        <taxon>Ustilaginomycotina</taxon>
        <taxon>Malasseziomycetes</taxon>
        <taxon>Malasseziales</taxon>
        <taxon>Malasseziaceae</taxon>
        <taxon>Malassezia</taxon>
    </lineage>
</organism>
<dbReference type="STRING" id="77020.A0A0M9VQY6"/>
<dbReference type="GeneID" id="28730029"/>
<dbReference type="PANTHER" id="PTHR47966:SF57">
    <property type="entry name" value="PEPTIDASE A1 DOMAIN-CONTAINING PROTEIN"/>
    <property type="match status" value="1"/>
</dbReference>
<dbReference type="EMBL" id="LGAV01000001">
    <property type="protein sequence ID" value="KOS16019.1"/>
    <property type="molecule type" value="Genomic_DNA"/>
</dbReference>
<reference evidence="4 5" key="1">
    <citation type="submission" date="2015-07" db="EMBL/GenBank/DDBJ databases">
        <title>Draft Genome Sequence of Malassezia furfur CBS1878 and Malassezia pachydermatis CBS1879.</title>
        <authorList>
            <person name="Triana S."/>
            <person name="Ohm R."/>
            <person name="Gonzalez A."/>
            <person name="DeCock H."/>
            <person name="Restrepo S."/>
            <person name="Celis A."/>
        </authorList>
    </citation>
    <scope>NUCLEOTIDE SEQUENCE [LARGE SCALE GENOMIC DNA]</scope>
    <source>
        <strain evidence="4 5">CBS 1879</strain>
    </source>
</reference>
<dbReference type="AlphaFoldDB" id="A0A0M9VQY6"/>
<dbReference type="PRINTS" id="PR00792">
    <property type="entry name" value="PEPSIN"/>
</dbReference>
<keyword evidence="4" id="KW-0645">Protease</keyword>
<dbReference type="Pfam" id="PF00026">
    <property type="entry name" value="Asp"/>
    <property type="match status" value="1"/>
</dbReference>
<dbReference type="InterPro" id="IPR033121">
    <property type="entry name" value="PEPTIDASE_A1"/>
</dbReference>
<feature type="signal peptide" evidence="2">
    <location>
        <begin position="1"/>
        <end position="20"/>
    </location>
</feature>
<proteinExistence type="inferred from homology"/>
<gene>
    <name evidence="4" type="ORF">Malapachy_3691</name>
</gene>
<feature type="domain" description="Peptidase A1" evidence="3">
    <location>
        <begin position="106"/>
        <end position="393"/>
    </location>
</feature>
<dbReference type="Proteomes" id="UP000037751">
    <property type="component" value="Unassembled WGS sequence"/>
</dbReference>
<comment type="caution">
    <text evidence="4">The sequence shown here is derived from an EMBL/GenBank/DDBJ whole genome shotgun (WGS) entry which is preliminary data.</text>
</comment>
<keyword evidence="4" id="KW-0378">Hydrolase</keyword>
<evidence type="ECO:0000256" key="1">
    <source>
        <dbReference type="ARBA" id="ARBA00007447"/>
    </source>
</evidence>
<dbReference type="PANTHER" id="PTHR47966">
    <property type="entry name" value="BETA-SITE APP-CLEAVING ENZYME, ISOFORM A-RELATED"/>
    <property type="match status" value="1"/>
</dbReference>
<keyword evidence="2" id="KW-0732">Signal</keyword>
<dbReference type="Gene3D" id="2.40.70.10">
    <property type="entry name" value="Acid Proteases"/>
    <property type="match status" value="2"/>
</dbReference>
<evidence type="ECO:0000259" key="3">
    <source>
        <dbReference type="PROSITE" id="PS51767"/>
    </source>
</evidence>
<dbReference type="RefSeq" id="XP_017993651.1">
    <property type="nucleotide sequence ID" value="XM_018138153.1"/>
</dbReference>
<dbReference type="CDD" id="cd05471">
    <property type="entry name" value="pepsin_like"/>
    <property type="match status" value="1"/>
</dbReference>
<name>A0A0M9VQY6_9BASI</name>
<dbReference type="InterPro" id="IPR001461">
    <property type="entry name" value="Aspartic_peptidase_A1"/>
</dbReference>
<dbReference type="InterPro" id="IPR021109">
    <property type="entry name" value="Peptidase_aspartic_dom_sf"/>
</dbReference>
<sequence length="396" mass="42931">MQLPVKFVLGLLAASGLAMASTDDASVVNLERRTRNQYISVDNVLDLKAISRHFKVVNGKYAEAMRNYKRNTGEDHPLLRFIADLFDKRANTGEIGLEDVNQEQLWAGQVSYGGQKMYVDFDTGSADTLVNPAAYSPSKSSTSKNTHHSFRTAYGDGTTAAGTIYTDHFSIGGVSANNVAIGRSTQTFIKGEDPNQGIAGMAFPSIQAFPKENPPFFVSLMQQKKVAQGVFQFTIKAGSGSTLHLGGVDKSKFSGDLVYSGVNPQQGFWATQAKVNGQSINAIMDTGSTIITGPTDQVRRLFSSIPGLSSFTQEGQLFASYDCSKTPSVTFNIAGKDFKLGRDQTRYGTVNGRCVFTVVGQNDLPMNAWIIGDSFFQVASVVFDMDKNRMGFAQQA</sequence>
<dbReference type="GO" id="GO:0006508">
    <property type="term" value="P:proteolysis"/>
    <property type="evidence" value="ECO:0007669"/>
    <property type="project" value="UniProtKB-KW"/>
</dbReference>
<dbReference type="SUPFAM" id="SSF50630">
    <property type="entry name" value="Acid proteases"/>
    <property type="match status" value="1"/>
</dbReference>
<dbReference type="OrthoDB" id="15189at2759"/>
<evidence type="ECO:0000313" key="4">
    <source>
        <dbReference type="EMBL" id="KOS16019.1"/>
    </source>
</evidence>
<dbReference type="GO" id="GO:0004190">
    <property type="term" value="F:aspartic-type endopeptidase activity"/>
    <property type="evidence" value="ECO:0007669"/>
    <property type="project" value="InterPro"/>
</dbReference>
<protein>
    <submittedName>
        <fullName evidence="4">Putative aspartyl protease</fullName>
    </submittedName>
</protein>